<dbReference type="GO" id="GO:0000390">
    <property type="term" value="P:spliceosomal complex disassembly"/>
    <property type="evidence" value="ECO:0007669"/>
    <property type="project" value="InterPro"/>
</dbReference>
<dbReference type="EMBL" id="JANJYJ010000004">
    <property type="protein sequence ID" value="KAK3221161.1"/>
    <property type="molecule type" value="Genomic_DNA"/>
</dbReference>
<evidence type="ECO:0000259" key="1">
    <source>
        <dbReference type="Pfam" id="PF07842"/>
    </source>
</evidence>
<dbReference type="InterPro" id="IPR022783">
    <property type="entry name" value="GCFC_dom"/>
</dbReference>
<proteinExistence type="predicted"/>
<dbReference type="GO" id="GO:0071008">
    <property type="term" value="C:U2-type post-mRNA release spliceosomal complex"/>
    <property type="evidence" value="ECO:0007669"/>
    <property type="project" value="TreeGrafter"/>
</dbReference>
<keyword evidence="3" id="KW-1185">Reference proteome</keyword>
<evidence type="ECO:0000313" key="2">
    <source>
        <dbReference type="EMBL" id="KAK3221161.1"/>
    </source>
</evidence>
<evidence type="ECO:0000313" key="3">
    <source>
        <dbReference type="Proteomes" id="UP001281410"/>
    </source>
</evidence>
<gene>
    <name evidence="2" type="ORF">Dsin_015131</name>
</gene>
<sequence length="237" mass="27060">MCRYIVPKLQVALQELQINPANQNIDEFCWVMSWISVVPMHLMVDLTERVFFAKWLQVLYHWLSTTPDFEQIHNWYMGCKGLIPQELLANENILAQLNIGHNMMSQAADGLEVVMMEQRTLEAHQRKAAAAGEARKEGDTEFFPLNDKVKGQNDPAALSTCKKTLMPFTKWVVGYAKRTPTQIQLHPETSQIRPLSAPQTLLSIPHNISVTSRRLLQPADPSTCACQTRTRFLTWLT</sequence>
<reference evidence="2" key="1">
    <citation type="journal article" date="2023" name="Plant J.">
        <title>Genome sequences and population genomics provide insights into the demographic history, inbreeding, and mutation load of two 'living fossil' tree species of Dipteronia.</title>
        <authorList>
            <person name="Feng Y."/>
            <person name="Comes H.P."/>
            <person name="Chen J."/>
            <person name="Zhu S."/>
            <person name="Lu R."/>
            <person name="Zhang X."/>
            <person name="Li P."/>
            <person name="Qiu J."/>
            <person name="Olsen K.M."/>
            <person name="Qiu Y."/>
        </authorList>
    </citation>
    <scope>NUCLEOTIDE SEQUENCE</scope>
    <source>
        <strain evidence="2">NBL</strain>
    </source>
</reference>
<dbReference type="InterPro" id="IPR045211">
    <property type="entry name" value="TFP11/STIP/Ntr1"/>
</dbReference>
<comment type="caution">
    <text evidence="2">The sequence shown here is derived from an EMBL/GenBank/DDBJ whole genome shotgun (WGS) entry which is preliminary data.</text>
</comment>
<accession>A0AAE0AN94</accession>
<name>A0AAE0AN94_9ROSI</name>
<organism evidence="2 3">
    <name type="scientific">Dipteronia sinensis</name>
    <dbReference type="NCBI Taxonomy" id="43782"/>
    <lineage>
        <taxon>Eukaryota</taxon>
        <taxon>Viridiplantae</taxon>
        <taxon>Streptophyta</taxon>
        <taxon>Embryophyta</taxon>
        <taxon>Tracheophyta</taxon>
        <taxon>Spermatophyta</taxon>
        <taxon>Magnoliopsida</taxon>
        <taxon>eudicotyledons</taxon>
        <taxon>Gunneridae</taxon>
        <taxon>Pentapetalae</taxon>
        <taxon>rosids</taxon>
        <taxon>malvids</taxon>
        <taxon>Sapindales</taxon>
        <taxon>Sapindaceae</taxon>
        <taxon>Hippocastanoideae</taxon>
        <taxon>Acereae</taxon>
        <taxon>Dipteronia</taxon>
    </lineage>
</organism>
<dbReference type="PANTHER" id="PTHR23329">
    <property type="entry name" value="TUFTELIN-INTERACTING PROTEIN 11-RELATED"/>
    <property type="match status" value="1"/>
</dbReference>
<dbReference type="Proteomes" id="UP001281410">
    <property type="component" value="Unassembled WGS sequence"/>
</dbReference>
<protein>
    <recommendedName>
        <fullName evidence="1">GCF C-terminal domain-containing protein</fullName>
    </recommendedName>
</protein>
<dbReference type="PANTHER" id="PTHR23329:SF1">
    <property type="entry name" value="TUFTELIN-INTERACTING PROTEIN 11"/>
    <property type="match status" value="1"/>
</dbReference>
<dbReference type="Pfam" id="PF07842">
    <property type="entry name" value="GCFC"/>
    <property type="match status" value="1"/>
</dbReference>
<feature type="domain" description="GCF C-terminal" evidence="1">
    <location>
        <begin position="2"/>
        <end position="59"/>
    </location>
</feature>
<dbReference type="AlphaFoldDB" id="A0AAE0AN94"/>